<protein>
    <submittedName>
        <fullName evidence="1">Uncharacterized protein</fullName>
    </submittedName>
</protein>
<evidence type="ECO:0000313" key="1">
    <source>
        <dbReference type="EMBL" id="AFK46940.1"/>
    </source>
</evidence>
<dbReference type="AlphaFoldDB" id="I3T348"/>
<sequence length="81" mass="9218">MMMIKMEKKIPMMMKMVKSLIRNIVAILNTTKMKGTTGKFSLFIPVAAATICLFLLNYTNFESAIKDCDFSFPPKNLVCLF</sequence>
<reference evidence="1" key="1">
    <citation type="submission" date="2012-05" db="EMBL/GenBank/DDBJ databases">
        <authorList>
            <person name="Krishnakumar V."/>
            <person name="Cheung F."/>
            <person name="Xiao Y."/>
            <person name="Chan A."/>
            <person name="Moskal W.A."/>
            <person name="Town C.D."/>
        </authorList>
    </citation>
    <scope>NUCLEOTIDE SEQUENCE</scope>
</reference>
<proteinExistence type="evidence at transcript level"/>
<organism evidence="1">
    <name type="scientific">Medicago truncatula</name>
    <name type="common">Barrel medic</name>
    <name type="synonym">Medicago tribuloides</name>
    <dbReference type="NCBI Taxonomy" id="3880"/>
    <lineage>
        <taxon>Eukaryota</taxon>
        <taxon>Viridiplantae</taxon>
        <taxon>Streptophyta</taxon>
        <taxon>Embryophyta</taxon>
        <taxon>Tracheophyta</taxon>
        <taxon>Spermatophyta</taxon>
        <taxon>Magnoliopsida</taxon>
        <taxon>eudicotyledons</taxon>
        <taxon>Gunneridae</taxon>
        <taxon>Pentapetalae</taxon>
        <taxon>rosids</taxon>
        <taxon>fabids</taxon>
        <taxon>Fabales</taxon>
        <taxon>Fabaceae</taxon>
        <taxon>Papilionoideae</taxon>
        <taxon>50 kb inversion clade</taxon>
        <taxon>NPAAA clade</taxon>
        <taxon>Hologalegina</taxon>
        <taxon>IRL clade</taxon>
        <taxon>Trifolieae</taxon>
        <taxon>Medicago</taxon>
    </lineage>
</organism>
<accession>I3T348</accession>
<dbReference type="EMBL" id="BT147146">
    <property type="protein sequence ID" value="AFK46940.1"/>
    <property type="molecule type" value="mRNA"/>
</dbReference>
<name>I3T348_MEDTR</name>